<dbReference type="GO" id="GO:0003700">
    <property type="term" value="F:DNA-binding transcription factor activity"/>
    <property type="evidence" value="ECO:0007669"/>
    <property type="project" value="InterPro"/>
</dbReference>
<dbReference type="EMBL" id="JAHESE010000028">
    <property type="protein sequence ID" value="MBT1710997.1"/>
    <property type="molecule type" value="Genomic_DNA"/>
</dbReference>
<organism evidence="6 7">
    <name type="scientific">Dawidia cretensis</name>
    <dbReference type="NCBI Taxonomy" id="2782350"/>
    <lineage>
        <taxon>Bacteria</taxon>
        <taxon>Pseudomonadati</taxon>
        <taxon>Bacteroidota</taxon>
        <taxon>Cytophagia</taxon>
        <taxon>Cytophagales</taxon>
        <taxon>Chryseotaleaceae</taxon>
        <taxon>Dawidia</taxon>
    </lineage>
</organism>
<feature type="transmembrane region" description="Helical" evidence="4">
    <location>
        <begin position="183"/>
        <end position="212"/>
    </location>
</feature>
<feature type="transmembrane region" description="Helical" evidence="4">
    <location>
        <begin position="6"/>
        <end position="28"/>
    </location>
</feature>
<dbReference type="Gene3D" id="1.10.10.60">
    <property type="entry name" value="Homeodomain-like"/>
    <property type="match status" value="1"/>
</dbReference>
<feature type="transmembrane region" description="Helical" evidence="4">
    <location>
        <begin position="65"/>
        <end position="89"/>
    </location>
</feature>
<dbReference type="SMART" id="SM00342">
    <property type="entry name" value="HTH_ARAC"/>
    <property type="match status" value="1"/>
</dbReference>
<feature type="transmembrane region" description="Helical" evidence="4">
    <location>
        <begin position="35"/>
        <end position="53"/>
    </location>
</feature>
<name>A0AAP2GWN9_9BACT</name>
<keyword evidence="2" id="KW-0238">DNA-binding</keyword>
<keyword evidence="4" id="KW-0472">Membrane</keyword>
<comment type="caution">
    <text evidence="6">The sequence shown here is derived from an EMBL/GenBank/DDBJ whole genome shotgun (WGS) entry which is preliminary data.</text>
</comment>
<feature type="transmembrane region" description="Helical" evidence="4">
    <location>
        <begin position="218"/>
        <end position="238"/>
    </location>
</feature>
<evidence type="ECO:0000313" key="6">
    <source>
        <dbReference type="EMBL" id="MBT1710997.1"/>
    </source>
</evidence>
<keyword evidence="4" id="KW-1133">Transmembrane helix</keyword>
<dbReference type="PANTHER" id="PTHR43280:SF29">
    <property type="entry name" value="ARAC-FAMILY TRANSCRIPTIONAL REGULATOR"/>
    <property type="match status" value="1"/>
</dbReference>
<dbReference type="GO" id="GO:0043565">
    <property type="term" value="F:sequence-specific DNA binding"/>
    <property type="evidence" value="ECO:0007669"/>
    <property type="project" value="InterPro"/>
</dbReference>
<keyword evidence="3" id="KW-0804">Transcription</keyword>
<evidence type="ECO:0000256" key="2">
    <source>
        <dbReference type="ARBA" id="ARBA00023125"/>
    </source>
</evidence>
<dbReference type="RefSeq" id="WP_254086575.1">
    <property type="nucleotide sequence ID" value="NZ_JAHESE010000028.1"/>
</dbReference>
<dbReference type="PANTHER" id="PTHR43280">
    <property type="entry name" value="ARAC-FAMILY TRANSCRIPTIONAL REGULATOR"/>
    <property type="match status" value="1"/>
</dbReference>
<feature type="transmembrane region" description="Helical" evidence="4">
    <location>
        <begin position="101"/>
        <end position="120"/>
    </location>
</feature>
<dbReference type="SUPFAM" id="SSF46689">
    <property type="entry name" value="Homeodomain-like"/>
    <property type="match status" value="1"/>
</dbReference>
<dbReference type="PROSITE" id="PS00041">
    <property type="entry name" value="HTH_ARAC_FAMILY_1"/>
    <property type="match status" value="1"/>
</dbReference>
<feature type="transmembrane region" description="Helical" evidence="4">
    <location>
        <begin position="140"/>
        <end position="163"/>
    </location>
</feature>
<dbReference type="PROSITE" id="PS01124">
    <property type="entry name" value="HTH_ARAC_FAMILY_2"/>
    <property type="match status" value="1"/>
</dbReference>
<feature type="domain" description="HTH araC/xylS-type" evidence="5">
    <location>
        <begin position="267"/>
        <end position="368"/>
    </location>
</feature>
<gene>
    <name evidence="6" type="ORF">KK062_22330</name>
</gene>
<accession>A0AAP2GWN9</accession>
<dbReference type="Pfam" id="PF12833">
    <property type="entry name" value="HTH_18"/>
    <property type="match status" value="1"/>
</dbReference>
<keyword evidence="7" id="KW-1185">Reference proteome</keyword>
<sequence length="380" mass="43130">MNLTFHWINILILIGAFNALVFCIVLLFQRQHPGAKYLAAFVFVFAYNGFETFNWSSGLENYYRFFNVCAYIVIFAMGPSLYLYIGALLDRERKVSPGVIAWHYSLVIFQFGTRMLYIGYHVLVVNHYITAPVSPGQLATIIWTYSEPLSVAVFVVYLAATGVRFHRYTTDLQPKVRAKQKPLLRWITTLLVCSCVLGVSWTVTVASFYVVASPPDALYYPLELGLVLFSYWIVLHGYHQVKVLPGKQQAIQPTADDAHARHFARLREAMEVEKYYLDPALSLSRVSASTGIPVKTISAVLNQHRNMGFADFVNMYRVREVSERMLDPANRQFTLSSLALDSGFNSQATFQRVFKNVTGLSPRAYMLEHTQNASDTAIPR</sequence>
<protein>
    <submittedName>
        <fullName evidence="6">AraC family transcriptional regulator</fullName>
    </submittedName>
</protein>
<reference evidence="6 7" key="1">
    <citation type="submission" date="2021-05" db="EMBL/GenBank/DDBJ databases">
        <title>A Polyphasic approach of four new species of the genus Ohtaekwangia: Ohtaekwangia histidinii sp. nov., Ohtaekwangia cretensis sp. nov., Ohtaekwangia indiensis sp. nov., Ohtaekwangia reichenbachii sp. nov. from diverse environment.</title>
        <authorList>
            <person name="Octaviana S."/>
        </authorList>
    </citation>
    <scope>NUCLEOTIDE SEQUENCE [LARGE SCALE GENOMIC DNA]</scope>
    <source>
        <strain evidence="6 7">PWU5</strain>
    </source>
</reference>
<dbReference type="InterPro" id="IPR018062">
    <property type="entry name" value="HTH_AraC-typ_CS"/>
</dbReference>
<evidence type="ECO:0000256" key="1">
    <source>
        <dbReference type="ARBA" id="ARBA00023015"/>
    </source>
</evidence>
<evidence type="ECO:0000259" key="5">
    <source>
        <dbReference type="PROSITE" id="PS01124"/>
    </source>
</evidence>
<evidence type="ECO:0000256" key="3">
    <source>
        <dbReference type="ARBA" id="ARBA00023163"/>
    </source>
</evidence>
<keyword evidence="1" id="KW-0805">Transcription regulation</keyword>
<dbReference type="Proteomes" id="UP001319080">
    <property type="component" value="Unassembled WGS sequence"/>
</dbReference>
<keyword evidence="4" id="KW-0812">Transmembrane</keyword>
<dbReference type="InterPro" id="IPR018060">
    <property type="entry name" value="HTH_AraC"/>
</dbReference>
<evidence type="ECO:0000256" key="4">
    <source>
        <dbReference type="SAM" id="Phobius"/>
    </source>
</evidence>
<dbReference type="InterPro" id="IPR009057">
    <property type="entry name" value="Homeodomain-like_sf"/>
</dbReference>
<dbReference type="AlphaFoldDB" id="A0AAP2GWN9"/>
<evidence type="ECO:0000313" key="7">
    <source>
        <dbReference type="Proteomes" id="UP001319080"/>
    </source>
</evidence>
<proteinExistence type="predicted"/>